<feature type="compositionally biased region" description="Basic and acidic residues" evidence="9">
    <location>
        <begin position="15"/>
        <end position="25"/>
    </location>
</feature>
<dbReference type="PANTHER" id="PTHR10429:SF0">
    <property type="entry name" value="DNA-3-METHYLADENINE GLYCOSYLASE"/>
    <property type="match status" value="1"/>
</dbReference>
<keyword evidence="7" id="KW-0234">DNA repair</keyword>
<evidence type="ECO:0000313" key="10">
    <source>
        <dbReference type="EMBL" id="CAG5096548.1"/>
    </source>
</evidence>
<evidence type="ECO:0000256" key="3">
    <source>
        <dbReference type="ARBA" id="ARBA00009232"/>
    </source>
</evidence>
<dbReference type="EMBL" id="OU015569">
    <property type="protein sequence ID" value="CAG5096548.1"/>
    <property type="molecule type" value="Genomic_DNA"/>
</dbReference>
<name>A0ABN7SFH2_OIKDI</name>
<keyword evidence="5" id="KW-0227">DNA damage</keyword>
<comment type="similarity">
    <text evidence="3">Belongs to the DNA glycosylase MPG family.</text>
</comment>
<evidence type="ECO:0000256" key="8">
    <source>
        <dbReference type="ARBA" id="ARBA00033426"/>
    </source>
</evidence>
<accession>A0ABN7SFH2</accession>
<dbReference type="HAMAP" id="MF_00527">
    <property type="entry name" value="3MGH"/>
    <property type="match status" value="1"/>
</dbReference>
<protein>
    <recommendedName>
        <fullName evidence="4">DNA-3-methyladenine glycosylase II</fullName>
        <ecNumber evidence="4">3.2.2.21</ecNumber>
    </recommendedName>
    <alternativeName>
        <fullName evidence="8">3-methyladenine DNA glycosidase</fullName>
    </alternativeName>
</protein>
<dbReference type="Pfam" id="PF02245">
    <property type="entry name" value="Pur_DNA_glyco"/>
    <property type="match status" value="1"/>
</dbReference>
<dbReference type="InterPro" id="IPR036995">
    <property type="entry name" value="MPG_sf"/>
</dbReference>
<dbReference type="EC" id="3.2.2.21" evidence="4"/>
<dbReference type="PANTHER" id="PTHR10429">
    <property type="entry name" value="DNA-3-METHYLADENINE GLYCOSYLASE"/>
    <property type="match status" value="1"/>
</dbReference>
<feature type="region of interest" description="Disordered" evidence="9">
    <location>
        <begin position="13"/>
        <end position="59"/>
    </location>
</feature>
<evidence type="ECO:0000256" key="9">
    <source>
        <dbReference type="SAM" id="MobiDB-lite"/>
    </source>
</evidence>
<dbReference type="SUPFAM" id="SSF50486">
    <property type="entry name" value="FMT C-terminal domain-like"/>
    <property type="match status" value="1"/>
</dbReference>
<sequence length="282" mass="31576">MVEECIKLEQLQAKQAKEAKSEPKQKKPAAPKSSEPKSKKSQKDEQKRASQNDESEPIERTFGELKNILRNSTTMDLAKKIIGVNLCRRIDGQKIIGRIVDTEAYIGPVDKCSVTFKKKKSKALASYFAESGTACVEFVEEGNTHLAISSALPGEYVLISALQPMLGREKMKSLRGMRPSTTDKNLTATAKELAAALKVTMEFDGLDLLEGGGDIWLEPGVTCPKVVKTRRAIDMNNEKNWQEWSFKKLRFYSATSHCIKTRDQKEEQNTVLQTLPEDVDHI</sequence>
<gene>
    <name evidence="10" type="ORF">OKIOD_LOCUS6229</name>
</gene>
<evidence type="ECO:0000256" key="1">
    <source>
        <dbReference type="ARBA" id="ARBA00000086"/>
    </source>
</evidence>
<keyword evidence="11" id="KW-1185">Reference proteome</keyword>
<evidence type="ECO:0000313" key="11">
    <source>
        <dbReference type="Proteomes" id="UP001158576"/>
    </source>
</evidence>
<evidence type="ECO:0000256" key="6">
    <source>
        <dbReference type="ARBA" id="ARBA00022801"/>
    </source>
</evidence>
<comment type="catalytic activity">
    <reaction evidence="1">
        <text>Hydrolysis of alkylated DNA, releasing 3-methyladenine, 3-methylguanine, 7-methylguanine and 7-methyladenine.</text>
        <dbReference type="EC" id="3.2.2.21"/>
    </reaction>
</comment>
<comment type="function">
    <text evidence="2">Hydrolysis of the deoxyribose N-glycosidic bond to excise 3-methyladenine, and 7-methylguanine from the damaged DNA polymer formed by alkylation lesions.</text>
</comment>
<keyword evidence="6" id="KW-0378">Hydrolase</keyword>
<dbReference type="InterPro" id="IPR003180">
    <property type="entry name" value="MPG"/>
</dbReference>
<evidence type="ECO:0000256" key="2">
    <source>
        <dbReference type="ARBA" id="ARBA00002421"/>
    </source>
</evidence>
<dbReference type="InterPro" id="IPR011034">
    <property type="entry name" value="Formyl_transferase-like_C_sf"/>
</dbReference>
<evidence type="ECO:0000256" key="5">
    <source>
        <dbReference type="ARBA" id="ARBA00022763"/>
    </source>
</evidence>
<organism evidence="10 11">
    <name type="scientific">Oikopleura dioica</name>
    <name type="common">Tunicate</name>
    <dbReference type="NCBI Taxonomy" id="34765"/>
    <lineage>
        <taxon>Eukaryota</taxon>
        <taxon>Metazoa</taxon>
        <taxon>Chordata</taxon>
        <taxon>Tunicata</taxon>
        <taxon>Appendicularia</taxon>
        <taxon>Copelata</taxon>
        <taxon>Oikopleuridae</taxon>
        <taxon>Oikopleura</taxon>
    </lineage>
</organism>
<feature type="compositionally biased region" description="Basic and acidic residues" evidence="9">
    <location>
        <begin position="34"/>
        <end position="59"/>
    </location>
</feature>
<evidence type="ECO:0000256" key="7">
    <source>
        <dbReference type="ARBA" id="ARBA00023204"/>
    </source>
</evidence>
<reference evidence="10 11" key="1">
    <citation type="submission" date="2021-04" db="EMBL/GenBank/DDBJ databases">
        <authorList>
            <person name="Bliznina A."/>
        </authorList>
    </citation>
    <scope>NUCLEOTIDE SEQUENCE [LARGE SCALE GENOMIC DNA]</scope>
</reference>
<dbReference type="Gene3D" id="3.10.300.10">
    <property type="entry name" value="Methylpurine-DNA glycosylase (MPG)"/>
    <property type="match status" value="1"/>
</dbReference>
<proteinExistence type="inferred from homology"/>
<evidence type="ECO:0000256" key="4">
    <source>
        <dbReference type="ARBA" id="ARBA00012000"/>
    </source>
</evidence>
<dbReference type="Proteomes" id="UP001158576">
    <property type="component" value="Chromosome XSR"/>
</dbReference>